<dbReference type="UniPathway" id="UPA00109">
    <property type="reaction ID" value="UER00182"/>
</dbReference>
<evidence type="ECO:0000256" key="10">
    <source>
        <dbReference type="ARBA" id="ARBA00023152"/>
    </source>
</evidence>
<dbReference type="GO" id="GO:0048029">
    <property type="term" value="F:monosaccharide binding"/>
    <property type="evidence" value="ECO:0007669"/>
    <property type="project" value="TreeGrafter"/>
</dbReference>
<comment type="cofactor">
    <cofactor evidence="1">
        <name>Mg(2+)</name>
        <dbReference type="ChEBI" id="CHEBI:18420"/>
    </cofactor>
</comment>
<evidence type="ECO:0000313" key="12">
    <source>
        <dbReference type="EMBL" id="GAG29405.1"/>
    </source>
</evidence>
<evidence type="ECO:0000256" key="8">
    <source>
        <dbReference type="ARBA" id="ARBA00022777"/>
    </source>
</evidence>
<dbReference type="InterPro" id="IPR035966">
    <property type="entry name" value="PKF_sf"/>
</dbReference>
<organism evidence="12">
    <name type="scientific">marine sediment metagenome</name>
    <dbReference type="NCBI Taxonomy" id="412755"/>
    <lineage>
        <taxon>unclassified sequences</taxon>
        <taxon>metagenomes</taxon>
        <taxon>ecological metagenomes</taxon>
    </lineage>
</organism>
<keyword evidence="8" id="KW-0418">Kinase</keyword>
<dbReference type="PANTHER" id="PTHR13697">
    <property type="entry name" value="PHOSPHOFRUCTOKINASE"/>
    <property type="match status" value="1"/>
</dbReference>
<dbReference type="SUPFAM" id="SSF53784">
    <property type="entry name" value="Phosphofructokinase"/>
    <property type="match status" value="1"/>
</dbReference>
<evidence type="ECO:0000256" key="5">
    <source>
        <dbReference type="ARBA" id="ARBA00022490"/>
    </source>
</evidence>
<dbReference type="GO" id="GO:0006002">
    <property type="term" value="P:fructose 6-phosphate metabolic process"/>
    <property type="evidence" value="ECO:0007669"/>
    <property type="project" value="InterPro"/>
</dbReference>
<keyword evidence="6" id="KW-0808">Transferase</keyword>
<dbReference type="GO" id="GO:0005524">
    <property type="term" value="F:ATP binding"/>
    <property type="evidence" value="ECO:0007669"/>
    <property type="project" value="TreeGrafter"/>
</dbReference>
<dbReference type="Gene3D" id="3.40.50.460">
    <property type="entry name" value="Phosphofructokinase domain"/>
    <property type="match status" value="1"/>
</dbReference>
<feature type="domain" description="Phosphofructokinase" evidence="11">
    <location>
        <begin position="2"/>
        <end position="243"/>
    </location>
</feature>
<accession>X0WFG3</accession>
<evidence type="ECO:0000256" key="2">
    <source>
        <dbReference type="ARBA" id="ARBA00004496"/>
    </source>
</evidence>
<feature type="non-terminal residue" evidence="12">
    <location>
        <position position="244"/>
    </location>
</feature>
<evidence type="ECO:0000256" key="6">
    <source>
        <dbReference type="ARBA" id="ARBA00022679"/>
    </source>
</evidence>
<evidence type="ECO:0000256" key="9">
    <source>
        <dbReference type="ARBA" id="ARBA00022842"/>
    </source>
</evidence>
<reference evidence="12" key="1">
    <citation type="journal article" date="2014" name="Front. Microbiol.">
        <title>High frequency of phylogenetically diverse reductive dehalogenase-homologous genes in deep subseafloor sedimentary metagenomes.</title>
        <authorList>
            <person name="Kawai M."/>
            <person name="Futagami T."/>
            <person name="Toyoda A."/>
            <person name="Takaki Y."/>
            <person name="Nishi S."/>
            <person name="Hori S."/>
            <person name="Arai W."/>
            <person name="Tsubouchi T."/>
            <person name="Morono Y."/>
            <person name="Uchiyama I."/>
            <person name="Ito T."/>
            <person name="Fujiyama A."/>
            <person name="Inagaki F."/>
            <person name="Takami H."/>
        </authorList>
    </citation>
    <scope>NUCLEOTIDE SEQUENCE</scope>
    <source>
        <strain evidence="12">Expedition CK06-06</strain>
    </source>
</reference>
<evidence type="ECO:0000259" key="11">
    <source>
        <dbReference type="Pfam" id="PF00365"/>
    </source>
</evidence>
<protein>
    <recommendedName>
        <fullName evidence="4">6-phosphofructokinase</fullName>
        <ecNumber evidence="4">2.7.1.11</ecNumber>
    </recommendedName>
</protein>
<dbReference type="PANTHER" id="PTHR13697:SF52">
    <property type="entry name" value="ATP-DEPENDENT 6-PHOSPHOFRUCTOKINASE 3"/>
    <property type="match status" value="1"/>
</dbReference>
<gene>
    <name evidence="12" type="ORF">S01H1_71673</name>
</gene>
<dbReference type="EC" id="2.7.1.11" evidence="4"/>
<dbReference type="FunFam" id="3.40.50.460:FF:000002">
    <property type="entry name" value="ATP-dependent 6-phosphofructokinase"/>
    <property type="match status" value="1"/>
</dbReference>
<dbReference type="GO" id="GO:0070095">
    <property type="term" value="F:fructose-6-phosphate binding"/>
    <property type="evidence" value="ECO:0007669"/>
    <property type="project" value="TreeGrafter"/>
</dbReference>
<dbReference type="PRINTS" id="PR00476">
    <property type="entry name" value="PHFRCTKINASE"/>
</dbReference>
<dbReference type="GO" id="GO:0005945">
    <property type="term" value="C:6-phosphofructokinase complex"/>
    <property type="evidence" value="ECO:0007669"/>
    <property type="project" value="TreeGrafter"/>
</dbReference>
<sequence>IQLGYEVIGFLDGFKGLMNGEYEILDKIKTSGIIDRGGTILGCSGLAPSQVENRSADVLKNFKDLSLETVVIIGGNTTLSIASKLSGMGLPIVGVPKTIDNDVKETDYTIGFQTAVQIATEALDRLRSTAESHHRVMILEVMGRNTGWIATYAGMANGADAILIPEIRADIERLCQMLKGRHEGGKRFSIIVIAEGTKLEGKTIVEDGKRRGVAAVLEGIIKERTELESRTTILGHVQRGGTPV</sequence>
<dbReference type="InterPro" id="IPR022953">
    <property type="entry name" value="ATP_PFK"/>
</dbReference>
<comment type="caution">
    <text evidence="12">The sequence shown here is derived from an EMBL/GenBank/DDBJ whole genome shotgun (WGS) entry which is preliminary data.</text>
</comment>
<keyword evidence="7" id="KW-0479">Metal-binding</keyword>
<dbReference type="Gene3D" id="3.40.50.450">
    <property type="match status" value="1"/>
</dbReference>
<dbReference type="GO" id="GO:0061621">
    <property type="term" value="P:canonical glycolysis"/>
    <property type="evidence" value="ECO:0007669"/>
    <property type="project" value="TreeGrafter"/>
</dbReference>
<dbReference type="InterPro" id="IPR000023">
    <property type="entry name" value="Phosphofructokinase_dom"/>
</dbReference>
<dbReference type="Pfam" id="PF00365">
    <property type="entry name" value="PFK"/>
    <property type="match status" value="1"/>
</dbReference>
<evidence type="ECO:0000256" key="1">
    <source>
        <dbReference type="ARBA" id="ARBA00001946"/>
    </source>
</evidence>
<dbReference type="GO" id="GO:0046872">
    <property type="term" value="F:metal ion binding"/>
    <property type="evidence" value="ECO:0007669"/>
    <property type="project" value="UniProtKB-KW"/>
</dbReference>
<dbReference type="GO" id="GO:0016208">
    <property type="term" value="F:AMP binding"/>
    <property type="evidence" value="ECO:0007669"/>
    <property type="project" value="TreeGrafter"/>
</dbReference>
<evidence type="ECO:0000256" key="3">
    <source>
        <dbReference type="ARBA" id="ARBA00004679"/>
    </source>
</evidence>
<keyword evidence="10" id="KW-0324">Glycolysis</keyword>
<dbReference type="GO" id="GO:0003872">
    <property type="term" value="F:6-phosphofructokinase activity"/>
    <property type="evidence" value="ECO:0007669"/>
    <property type="project" value="UniProtKB-EC"/>
</dbReference>
<dbReference type="NCBIfam" id="NF002872">
    <property type="entry name" value="PRK03202.1"/>
    <property type="match status" value="1"/>
</dbReference>
<proteinExistence type="predicted"/>
<keyword evidence="9" id="KW-0460">Magnesium</keyword>
<comment type="pathway">
    <text evidence="3">Carbohydrate degradation; glycolysis; D-glyceraldehyde 3-phosphate and glycerone phosphate from D-glucose: step 3/4.</text>
</comment>
<dbReference type="AlphaFoldDB" id="X0WFG3"/>
<name>X0WFG3_9ZZZZ</name>
<evidence type="ECO:0000256" key="4">
    <source>
        <dbReference type="ARBA" id="ARBA00012055"/>
    </source>
</evidence>
<dbReference type="EMBL" id="BARS01047744">
    <property type="protein sequence ID" value="GAG29405.1"/>
    <property type="molecule type" value="Genomic_DNA"/>
</dbReference>
<evidence type="ECO:0000256" key="7">
    <source>
        <dbReference type="ARBA" id="ARBA00022723"/>
    </source>
</evidence>
<dbReference type="GO" id="GO:0030388">
    <property type="term" value="P:fructose 1,6-bisphosphate metabolic process"/>
    <property type="evidence" value="ECO:0007669"/>
    <property type="project" value="TreeGrafter"/>
</dbReference>
<dbReference type="GO" id="GO:0042802">
    <property type="term" value="F:identical protein binding"/>
    <property type="evidence" value="ECO:0007669"/>
    <property type="project" value="TreeGrafter"/>
</dbReference>
<keyword evidence="5" id="KW-0963">Cytoplasm</keyword>
<feature type="non-terminal residue" evidence="12">
    <location>
        <position position="1"/>
    </location>
</feature>
<comment type="subcellular location">
    <subcellularLocation>
        <location evidence="2">Cytoplasm</location>
    </subcellularLocation>
</comment>